<protein>
    <submittedName>
        <fullName evidence="1">Uncharacterized protein</fullName>
    </submittedName>
</protein>
<accession>A0A4Y2FJ37</accession>
<evidence type="ECO:0000313" key="1">
    <source>
        <dbReference type="EMBL" id="GBM40576.1"/>
    </source>
</evidence>
<dbReference type="Proteomes" id="UP000499080">
    <property type="component" value="Unassembled WGS sequence"/>
</dbReference>
<dbReference type="EMBL" id="BGPR01000934">
    <property type="protein sequence ID" value="GBM40576.1"/>
    <property type="molecule type" value="Genomic_DNA"/>
</dbReference>
<evidence type="ECO:0000313" key="2">
    <source>
        <dbReference type="Proteomes" id="UP000499080"/>
    </source>
</evidence>
<reference evidence="1 2" key="1">
    <citation type="journal article" date="2019" name="Sci. Rep.">
        <title>Orb-weaving spider Araneus ventricosus genome elucidates the spidroin gene catalogue.</title>
        <authorList>
            <person name="Kono N."/>
            <person name="Nakamura H."/>
            <person name="Ohtoshi R."/>
            <person name="Moran D.A.P."/>
            <person name="Shinohara A."/>
            <person name="Yoshida Y."/>
            <person name="Fujiwara M."/>
            <person name="Mori M."/>
            <person name="Tomita M."/>
            <person name="Arakawa K."/>
        </authorList>
    </citation>
    <scope>NUCLEOTIDE SEQUENCE [LARGE SCALE GENOMIC DNA]</scope>
</reference>
<name>A0A4Y2FJ37_ARAVE</name>
<gene>
    <name evidence="1" type="ORF">AVEN_240317_1</name>
</gene>
<keyword evidence="2" id="KW-1185">Reference proteome</keyword>
<proteinExistence type="predicted"/>
<organism evidence="1 2">
    <name type="scientific">Araneus ventricosus</name>
    <name type="common">Orbweaver spider</name>
    <name type="synonym">Epeira ventricosa</name>
    <dbReference type="NCBI Taxonomy" id="182803"/>
    <lineage>
        <taxon>Eukaryota</taxon>
        <taxon>Metazoa</taxon>
        <taxon>Ecdysozoa</taxon>
        <taxon>Arthropoda</taxon>
        <taxon>Chelicerata</taxon>
        <taxon>Arachnida</taxon>
        <taxon>Araneae</taxon>
        <taxon>Araneomorphae</taxon>
        <taxon>Entelegynae</taxon>
        <taxon>Araneoidea</taxon>
        <taxon>Araneidae</taxon>
        <taxon>Araneus</taxon>
    </lineage>
</organism>
<comment type="caution">
    <text evidence="1">The sequence shown here is derived from an EMBL/GenBank/DDBJ whole genome shotgun (WGS) entry which is preliminary data.</text>
</comment>
<dbReference type="AlphaFoldDB" id="A0A4Y2FJ37"/>
<sequence>MAFVHLYPFAGTIRFSVKRAGTEERGAYQWLGKVKALLLPLEDGLRNFGLGYGEDGALLPNFYAVGARGRFAYRFKRPSDLRWNRFSRLGTSGPEAETLMSGQYVLPN</sequence>